<dbReference type="SUPFAM" id="SSF55166">
    <property type="entry name" value="Hedgehog/DD-peptidase"/>
    <property type="match status" value="1"/>
</dbReference>
<dbReference type="Proteomes" id="UP001652338">
    <property type="component" value="Unassembled WGS sequence"/>
</dbReference>
<dbReference type="Gene3D" id="3.30.1380.10">
    <property type="match status" value="1"/>
</dbReference>
<evidence type="ECO:0000313" key="2">
    <source>
        <dbReference type="EMBL" id="MCU6726600.1"/>
    </source>
</evidence>
<proteinExistence type="predicted"/>
<dbReference type="InterPro" id="IPR039561">
    <property type="entry name" value="Peptidase_M15C"/>
</dbReference>
<comment type="caution">
    <text evidence="2">The sequence shown here is derived from an EMBL/GenBank/DDBJ whole genome shotgun (WGS) entry which is preliminary data.</text>
</comment>
<name>A0ABT2SQT0_9FIRM</name>
<reference evidence="2 3" key="1">
    <citation type="journal article" date="2021" name="ISME Commun">
        <title>Automated analysis of genomic sequences facilitates high-throughput and comprehensive description of bacteria.</title>
        <authorList>
            <person name="Hitch T.C.A."/>
        </authorList>
    </citation>
    <scope>NUCLEOTIDE SEQUENCE [LARGE SCALE GENOMIC DNA]</scope>
    <source>
        <strain evidence="2 3">Sanger_29</strain>
    </source>
</reference>
<dbReference type="Pfam" id="PF13539">
    <property type="entry name" value="Peptidase_M15_4"/>
    <property type="match status" value="1"/>
</dbReference>
<gene>
    <name evidence="2" type="ORF">OCV47_14930</name>
</gene>
<feature type="domain" description="Peptidase M15C" evidence="1">
    <location>
        <begin position="146"/>
        <end position="230"/>
    </location>
</feature>
<dbReference type="RefSeq" id="WP_262655850.1">
    <property type="nucleotide sequence ID" value="NZ_JAOQKE010000030.1"/>
</dbReference>
<protein>
    <submittedName>
        <fullName evidence="2">M15 family metallopeptidase</fullName>
    </submittedName>
</protein>
<keyword evidence="3" id="KW-1185">Reference proteome</keyword>
<evidence type="ECO:0000259" key="1">
    <source>
        <dbReference type="Pfam" id="PF13539"/>
    </source>
</evidence>
<organism evidence="2 3">
    <name type="scientific">Muricoprocola aceti</name>
    <dbReference type="NCBI Taxonomy" id="2981772"/>
    <lineage>
        <taxon>Bacteria</taxon>
        <taxon>Bacillati</taxon>
        <taxon>Bacillota</taxon>
        <taxon>Clostridia</taxon>
        <taxon>Lachnospirales</taxon>
        <taxon>Lachnospiraceae</taxon>
        <taxon>Muricoprocola</taxon>
    </lineage>
</organism>
<evidence type="ECO:0000313" key="3">
    <source>
        <dbReference type="Proteomes" id="UP001652338"/>
    </source>
</evidence>
<dbReference type="EMBL" id="JAOQKE010000030">
    <property type="protein sequence ID" value="MCU6726600.1"/>
    <property type="molecule type" value="Genomic_DNA"/>
</dbReference>
<sequence>MEKRFTIYILILTGIFLGISRSSVQATEADAPVFISSEITYGDEIYNRINGKSYQENENISLKDLRYLQISHYDFDHKIQTGELIVNAELADEVLEIFQELYDAEYEIASMHLIDDYWVNEDPDQADTNSIDHNNTSAFCYRVVTGGENLSRHAYGCAIDINLQQNPYLTLQEDGTYDCDHENALEYMDRSLEDAHEIKEGDICWQAFTDHGFTWGGSWTNPKDYQHFEKRLE</sequence>
<accession>A0ABT2SQT0</accession>
<dbReference type="InterPro" id="IPR009045">
    <property type="entry name" value="Zn_M74/Hedgehog-like"/>
</dbReference>